<name>A0A392TJE9_9FABA</name>
<evidence type="ECO:0000313" key="2">
    <source>
        <dbReference type="EMBL" id="MCI60055.1"/>
    </source>
</evidence>
<accession>A0A392TJE9</accession>
<feature type="compositionally biased region" description="Basic and acidic residues" evidence="1">
    <location>
        <begin position="38"/>
        <end position="48"/>
    </location>
</feature>
<feature type="non-terminal residue" evidence="2">
    <location>
        <position position="48"/>
    </location>
</feature>
<dbReference type="Proteomes" id="UP000265520">
    <property type="component" value="Unassembled WGS sequence"/>
</dbReference>
<sequence>MGYVKGPFGLCFMRGIGREEQNQEPGFEKRKKNTSKRKREELEIDHQS</sequence>
<protein>
    <submittedName>
        <fullName evidence="2">Uncharacterized protein</fullName>
    </submittedName>
</protein>
<keyword evidence="3" id="KW-1185">Reference proteome</keyword>
<dbReference type="EMBL" id="LXQA010574528">
    <property type="protein sequence ID" value="MCI60055.1"/>
    <property type="molecule type" value="Genomic_DNA"/>
</dbReference>
<reference evidence="2 3" key="1">
    <citation type="journal article" date="2018" name="Front. Plant Sci.">
        <title>Red Clover (Trifolium pratense) and Zigzag Clover (T. medium) - A Picture of Genomic Similarities and Differences.</title>
        <authorList>
            <person name="Dluhosova J."/>
            <person name="Istvanek J."/>
            <person name="Nedelnik J."/>
            <person name="Repkova J."/>
        </authorList>
    </citation>
    <scope>NUCLEOTIDE SEQUENCE [LARGE SCALE GENOMIC DNA]</scope>
    <source>
        <strain evidence="3">cv. 10/8</strain>
        <tissue evidence="2">Leaf</tissue>
    </source>
</reference>
<evidence type="ECO:0000256" key="1">
    <source>
        <dbReference type="SAM" id="MobiDB-lite"/>
    </source>
</evidence>
<proteinExistence type="predicted"/>
<organism evidence="2 3">
    <name type="scientific">Trifolium medium</name>
    <dbReference type="NCBI Taxonomy" id="97028"/>
    <lineage>
        <taxon>Eukaryota</taxon>
        <taxon>Viridiplantae</taxon>
        <taxon>Streptophyta</taxon>
        <taxon>Embryophyta</taxon>
        <taxon>Tracheophyta</taxon>
        <taxon>Spermatophyta</taxon>
        <taxon>Magnoliopsida</taxon>
        <taxon>eudicotyledons</taxon>
        <taxon>Gunneridae</taxon>
        <taxon>Pentapetalae</taxon>
        <taxon>rosids</taxon>
        <taxon>fabids</taxon>
        <taxon>Fabales</taxon>
        <taxon>Fabaceae</taxon>
        <taxon>Papilionoideae</taxon>
        <taxon>50 kb inversion clade</taxon>
        <taxon>NPAAA clade</taxon>
        <taxon>Hologalegina</taxon>
        <taxon>IRL clade</taxon>
        <taxon>Trifolieae</taxon>
        <taxon>Trifolium</taxon>
    </lineage>
</organism>
<comment type="caution">
    <text evidence="2">The sequence shown here is derived from an EMBL/GenBank/DDBJ whole genome shotgun (WGS) entry which is preliminary data.</text>
</comment>
<dbReference type="AlphaFoldDB" id="A0A392TJE9"/>
<feature type="region of interest" description="Disordered" evidence="1">
    <location>
        <begin position="16"/>
        <end position="48"/>
    </location>
</feature>
<evidence type="ECO:0000313" key="3">
    <source>
        <dbReference type="Proteomes" id="UP000265520"/>
    </source>
</evidence>